<reference evidence="1 2" key="1">
    <citation type="submission" date="2016-10" db="EMBL/GenBank/DDBJ databases">
        <authorList>
            <person name="Varghese N."/>
            <person name="Submissions S."/>
        </authorList>
    </citation>
    <scope>NUCLEOTIDE SEQUENCE [LARGE SCALE GENOMIC DNA]</scope>
    <source>
        <strain evidence="1 2">YR512</strain>
    </source>
</reference>
<evidence type="ECO:0000313" key="2">
    <source>
        <dbReference type="Proteomes" id="UP000198841"/>
    </source>
</evidence>
<comment type="caution">
    <text evidence="1">The sequence shown here is derived from an EMBL/GenBank/DDBJ whole genome shotgun (WGS) entry which is preliminary data.</text>
</comment>
<evidence type="ECO:0000313" key="1">
    <source>
        <dbReference type="EMBL" id="SFJ49123.1"/>
    </source>
</evidence>
<dbReference type="EMBL" id="FOSD01000001">
    <property type="protein sequence ID" value="SFJ49123.1"/>
    <property type="molecule type" value="Genomic_DNA"/>
</dbReference>
<protein>
    <submittedName>
        <fullName evidence="1">Uncharacterized protein</fullName>
    </submittedName>
</protein>
<accession>A0A1I3RRG6</accession>
<sequence length="33" mass="3700">MEEMCAEGEKLAINGDPTGELCRPQFFDGREIL</sequence>
<name>A0A1I3RRG6_9GAMM</name>
<dbReference type="Proteomes" id="UP000198841">
    <property type="component" value="Unassembled WGS sequence"/>
</dbReference>
<gene>
    <name evidence="1" type="ORF">SAMN05518863_101670</name>
</gene>
<organism evidence="1 2">
    <name type="scientific">Candidatus Pantoea symbiotica</name>
    <dbReference type="NCBI Taxonomy" id="1884370"/>
    <lineage>
        <taxon>Bacteria</taxon>
        <taxon>Pseudomonadati</taxon>
        <taxon>Pseudomonadota</taxon>
        <taxon>Gammaproteobacteria</taxon>
        <taxon>Enterobacterales</taxon>
        <taxon>Erwiniaceae</taxon>
        <taxon>Pantoea</taxon>
    </lineage>
</organism>
<keyword evidence="2" id="KW-1185">Reference proteome</keyword>
<proteinExistence type="predicted"/>